<keyword evidence="4 9" id="KW-0479">Metal-binding</keyword>
<evidence type="ECO:0000256" key="4">
    <source>
        <dbReference type="ARBA" id="ARBA00022723"/>
    </source>
</evidence>
<dbReference type="AlphaFoldDB" id="A0A814P1R5"/>
<comment type="caution">
    <text evidence="11">The sequence shown here is derived from an EMBL/GenBank/DDBJ whole genome shotgun (WGS) entry which is preliminary data.</text>
</comment>
<protein>
    <recommendedName>
        <fullName evidence="13">Cytochrome P450</fullName>
    </recommendedName>
</protein>
<dbReference type="InterPro" id="IPR036396">
    <property type="entry name" value="Cyt_P450_sf"/>
</dbReference>
<accession>A0A814P1R5</accession>
<dbReference type="PANTHER" id="PTHR24302:SF15">
    <property type="entry name" value="FATTY-ACID PEROXYGENASE"/>
    <property type="match status" value="1"/>
</dbReference>
<keyword evidence="3 9" id="KW-0349">Heme</keyword>
<name>A0A814P1R5_9BILA</name>
<gene>
    <name evidence="11" type="ORF">JYZ213_LOCUS21413</name>
</gene>
<dbReference type="PANTHER" id="PTHR24302">
    <property type="entry name" value="CYTOCHROME P450 FAMILY 3"/>
    <property type="match status" value="1"/>
</dbReference>
<dbReference type="FunFam" id="1.10.630.10:FF:000182">
    <property type="entry name" value="Cytochrome P450 3A4"/>
    <property type="match status" value="1"/>
</dbReference>
<dbReference type="GO" id="GO:0020037">
    <property type="term" value="F:heme binding"/>
    <property type="evidence" value="ECO:0007669"/>
    <property type="project" value="InterPro"/>
</dbReference>
<evidence type="ECO:0000256" key="5">
    <source>
        <dbReference type="ARBA" id="ARBA00023002"/>
    </source>
</evidence>
<evidence type="ECO:0000313" key="12">
    <source>
        <dbReference type="Proteomes" id="UP000663845"/>
    </source>
</evidence>
<comment type="function">
    <text evidence="8">Cytochromes P450 are a group of heme-thiolate monooxygenases. They oxidize a variety of structurally unrelated compounds, including steroids, fatty acids, and xenobiotics.</text>
</comment>
<dbReference type="PRINTS" id="PR00463">
    <property type="entry name" value="EP450I"/>
</dbReference>
<reference evidence="11" key="1">
    <citation type="submission" date="2021-02" db="EMBL/GenBank/DDBJ databases">
        <authorList>
            <person name="Nowell W R."/>
        </authorList>
    </citation>
    <scope>NUCLEOTIDE SEQUENCE</scope>
</reference>
<evidence type="ECO:0000256" key="9">
    <source>
        <dbReference type="PIRSR" id="PIRSR602401-1"/>
    </source>
</evidence>
<dbReference type="PRINTS" id="PR00385">
    <property type="entry name" value="P450"/>
</dbReference>
<evidence type="ECO:0008006" key="13">
    <source>
        <dbReference type="Google" id="ProtNLM"/>
    </source>
</evidence>
<evidence type="ECO:0000256" key="7">
    <source>
        <dbReference type="ARBA" id="ARBA00023033"/>
    </source>
</evidence>
<dbReference type="InterPro" id="IPR017972">
    <property type="entry name" value="Cyt_P450_CS"/>
</dbReference>
<organism evidence="11 12">
    <name type="scientific">Adineta steineri</name>
    <dbReference type="NCBI Taxonomy" id="433720"/>
    <lineage>
        <taxon>Eukaryota</taxon>
        <taxon>Metazoa</taxon>
        <taxon>Spiralia</taxon>
        <taxon>Gnathifera</taxon>
        <taxon>Rotifera</taxon>
        <taxon>Eurotatoria</taxon>
        <taxon>Bdelloidea</taxon>
        <taxon>Adinetida</taxon>
        <taxon>Adinetidae</taxon>
        <taxon>Adineta</taxon>
    </lineage>
</organism>
<dbReference type="Proteomes" id="UP000663845">
    <property type="component" value="Unassembled WGS sequence"/>
</dbReference>
<dbReference type="InterPro" id="IPR002401">
    <property type="entry name" value="Cyt_P450_E_grp-I"/>
</dbReference>
<evidence type="ECO:0000256" key="2">
    <source>
        <dbReference type="ARBA" id="ARBA00010617"/>
    </source>
</evidence>
<dbReference type="Pfam" id="PF00067">
    <property type="entry name" value="p450"/>
    <property type="match status" value="1"/>
</dbReference>
<feature type="binding site" description="axial binding residue" evidence="9">
    <location>
        <position position="459"/>
    </location>
    <ligand>
        <name>heme</name>
        <dbReference type="ChEBI" id="CHEBI:30413"/>
    </ligand>
    <ligandPart>
        <name>Fe</name>
        <dbReference type="ChEBI" id="CHEBI:18248"/>
    </ligandPart>
</feature>
<dbReference type="GO" id="GO:0008395">
    <property type="term" value="F:steroid hydroxylase activity"/>
    <property type="evidence" value="ECO:0007669"/>
    <property type="project" value="TreeGrafter"/>
</dbReference>
<dbReference type="InterPro" id="IPR050705">
    <property type="entry name" value="Cytochrome_P450_3A"/>
</dbReference>
<dbReference type="PROSITE" id="PS00086">
    <property type="entry name" value="CYTOCHROME_P450"/>
    <property type="match status" value="1"/>
</dbReference>
<dbReference type="InterPro" id="IPR001128">
    <property type="entry name" value="Cyt_P450"/>
</dbReference>
<evidence type="ECO:0000256" key="3">
    <source>
        <dbReference type="ARBA" id="ARBA00022617"/>
    </source>
</evidence>
<dbReference type="Gene3D" id="1.10.630.10">
    <property type="entry name" value="Cytochrome P450"/>
    <property type="match status" value="1"/>
</dbReference>
<dbReference type="GO" id="GO:0005506">
    <property type="term" value="F:iron ion binding"/>
    <property type="evidence" value="ECO:0007669"/>
    <property type="project" value="InterPro"/>
</dbReference>
<dbReference type="SUPFAM" id="SSF48264">
    <property type="entry name" value="Cytochrome P450"/>
    <property type="match status" value="1"/>
</dbReference>
<keyword evidence="5 10" id="KW-0560">Oxidoreductase</keyword>
<comment type="cofactor">
    <cofactor evidence="1 9">
        <name>heme</name>
        <dbReference type="ChEBI" id="CHEBI:30413"/>
    </cofactor>
</comment>
<evidence type="ECO:0000256" key="6">
    <source>
        <dbReference type="ARBA" id="ARBA00023004"/>
    </source>
</evidence>
<dbReference type="GO" id="GO:0016705">
    <property type="term" value="F:oxidoreductase activity, acting on paired donors, with incorporation or reduction of molecular oxygen"/>
    <property type="evidence" value="ECO:0007669"/>
    <property type="project" value="InterPro"/>
</dbReference>
<evidence type="ECO:0000256" key="8">
    <source>
        <dbReference type="ARBA" id="ARBA00043906"/>
    </source>
</evidence>
<evidence type="ECO:0000256" key="10">
    <source>
        <dbReference type="RuleBase" id="RU000461"/>
    </source>
</evidence>
<keyword evidence="6 9" id="KW-0408">Iron</keyword>
<evidence type="ECO:0000313" key="11">
    <source>
        <dbReference type="EMBL" id="CAF1101561.1"/>
    </source>
</evidence>
<sequence>MFITLILFTCFVSLITVYFLTLKSRYSYFRIRSIPGPSPTFFFGHFRTIWSTKFYSRQLQEWTRKFGSIYGLFEGTRPLYIVSDVDFLQQIFVHQFSLFSSHRVSFLYQLSKSVHLISAGPSRWRHQRHAINPAFSTAKLKLMAPLIDQCIESLMKKLSKMNNENKEFNIYELYQRLTMDVICHCAFGIDTDMQNDVDNDLMTKAAVIFKQDIERMPLSKLSYLMPWSTSLLAQFAHSQIALFHCLHKIAPTIFPDLVEKLPRLWLISKVQEVIDVRTTDTSTTKRVDVLQTMLDAAATRHEDNTDDKKLSNDEIKGNVFLFMVAGFDTTSTMLGYCTYILATQPNIQKKLQAEVDDQHEKELDYDTVTKMEYMELFLREVHRMYPPTVAAITRVCEQTTTVCGHNIEKGSVIQPDILSVHYNSDLWGPEDPNQFIPERHSTERHPLALLAFGVGPRSCIGMRFALMEIKMTLARMLRHYTVLPGEHLQEGFQLNEAFVIQPNAINIKLNKR</sequence>
<dbReference type="EMBL" id="CAJNOG010000233">
    <property type="protein sequence ID" value="CAF1101561.1"/>
    <property type="molecule type" value="Genomic_DNA"/>
</dbReference>
<keyword evidence="7 10" id="KW-0503">Monooxygenase</keyword>
<proteinExistence type="inferred from homology"/>
<evidence type="ECO:0000256" key="1">
    <source>
        <dbReference type="ARBA" id="ARBA00001971"/>
    </source>
</evidence>
<comment type="similarity">
    <text evidence="2 10">Belongs to the cytochrome P450 family.</text>
</comment>
<dbReference type="CDD" id="cd11055">
    <property type="entry name" value="CYP3A-like"/>
    <property type="match status" value="1"/>
</dbReference>